<organism evidence="1 2">
    <name type="scientific">Geothrix oryzae</name>
    <dbReference type="NCBI Taxonomy" id="2927975"/>
    <lineage>
        <taxon>Bacteria</taxon>
        <taxon>Pseudomonadati</taxon>
        <taxon>Acidobacteriota</taxon>
        <taxon>Holophagae</taxon>
        <taxon>Holophagales</taxon>
        <taxon>Holophagaceae</taxon>
        <taxon>Geothrix</taxon>
    </lineage>
</organism>
<evidence type="ECO:0000313" key="2">
    <source>
        <dbReference type="Proteomes" id="UP001242010"/>
    </source>
</evidence>
<dbReference type="EMBL" id="AP027079">
    <property type="protein sequence ID" value="BDU70297.1"/>
    <property type="molecule type" value="Genomic_DNA"/>
</dbReference>
<accession>A0ABN6V1U2</accession>
<protein>
    <submittedName>
        <fullName evidence="1">Uncharacterized protein</fullName>
    </submittedName>
</protein>
<gene>
    <name evidence="1" type="ORF">GETHOR_23980</name>
</gene>
<evidence type="ECO:0000313" key="1">
    <source>
        <dbReference type="EMBL" id="BDU70297.1"/>
    </source>
</evidence>
<name>A0ABN6V1U2_9BACT</name>
<proteinExistence type="predicted"/>
<keyword evidence="2" id="KW-1185">Reference proteome</keyword>
<sequence>MLRPPSRALDRPFLRRWVAILLLCLTGMYLGATSLDACVEGPGDDCAPICHLLCADGCATAPVPEPPAPPSPDALPDRCFVAERAGCLVSLDIEPEKDPPRA</sequence>
<reference evidence="2" key="1">
    <citation type="journal article" date="2023" name="Int. J. Syst. Evol. Microbiol.">
        <title>Mesoterricola silvestris gen. nov., sp. nov., Mesoterricola sediminis sp. nov., Geothrix oryzae sp. nov., Geothrix edaphica sp. nov., Geothrix rubra sp. nov., and Geothrix limicola sp. nov., six novel members of Acidobacteriota isolated from soils.</title>
        <authorList>
            <person name="Itoh H."/>
            <person name="Sugisawa Y."/>
            <person name="Mise K."/>
            <person name="Xu Z."/>
            <person name="Kuniyasu M."/>
            <person name="Ushijima N."/>
            <person name="Kawano K."/>
            <person name="Kobayashi E."/>
            <person name="Shiratori Y."/>
            <person name="Masuda Y."/>
            <person name="Senoo K."/>
        </authorList>
    </citation>
    <scope>NUCLEOTIDE SEQUENCE [LARGE SCALE GENOMIC DNA]</scope>
    <source>
        <strain evidence="2">Red222</strain>
    </source>
</reference>
<dbReference type="Proteomes" id="UP001242010">
    <property type="component" value="Chromosome"/>
</dbReference>